<evidence type="ECO:0000256" key="8">
    <source>
        <dbReference type="ARBA" id="ARBA00022825"/>
    </source>
</evidence>
<dbReference type="PROSITE" id="PS00138">
    <property type="entry name" value="SUBTILASE_SER"/>
    <property type="match status" value="1"/>
</dbReference>
<keyword evidence="3" id="KW-0880">Kelch repeat</keyword>
<dbReference type="InterPro" id="IPR008965">
    <property type="entry name" value="CBM2/CBM3_carb-bd_dom_sf"/>
</dbReference>
<comment type="similarity">
    <text evidence="2 9 10">Belongs to the peptidase S8 family.</text>
</comment>
<dbReference type="NCBIfam" id="TIGR03696">
    <property type="entry name" value="Rhs_assc_core"/>
    <property type="match status" value="1"/>
</dbReference>
<evidence type="ECO:0000256" key="3">
    <source>
        <dbReference type="ARBA" id="ARBA00022441"/>
    </source>
</evidence>
<dbReference type="GO" id="GO:0006508">
    <property type="term" value="P:proteolysis"/>
    <property type="evidence" value="ECO:0007669"/>
    <property type="project" value="UniProtKB-KW"/>
</dbReference>
<dbReference type="PROSITE" id="PS51781">
    <property type="entry name" value="SH3B"/>
    <property type="match status" value="1"/>
</dbReference>
<dbReference type="Pfam" id="PF00082">
    <property type="entry name" value="Peptidase_S8"/>
    <property type="match status" value="1"/>
</dbReference>
<feature type="active site" description="Charge relay system" evidence="9">
    <location>
        <position position="263"/>
    </location>
</feature>
<feature type="active site" description="Charge relay system" evidence="9">
    <location>
        <position position="52"/>
    </location>
</feature>
<evidence type="ECO:0000256" key="6">
    <source>
        <dbReference type="ARBA" id="ARBA00022737"/>
    </source>
</evidence>
<dbReference type="InterPro" id="IPR056737">
    <property type="entry name" value="Beta-prop_ATRN-MKLN-like"/>
</dbReference>
<dbReference type="Gene3D" id="2.120.10.80">
    <property type="entry name" value="Kelch-type beta propeller"/>
    <property type="match status" value="2"/>
</dbReference>
<dbReference type="CDD" id="cd14256">
    <property type="entry name" value="Dockerin_I"/>
    <property type="match status" value="1"/>
</dbReference>
<sequence length="3652" mass="415812">MPQEEYFNQQWALFNNGQEIKGVNGTQGIDINIQNAWDITYGGNDVIVAVIDTGVDIKHPDIEENIFINVNEELDSEDTDGNDLIDDKNGWDFVNNDNSVYDSSEHDFHGTHISGIVAASLNGEGIAGVAPNVKILPVKFMEGNTGRTSDAIKAIEYASSMGASIFNCSWGSLHYNQALKDVIEQTEGLFVCAAGNFGQNTEIEPVYPAAYDLGNIISVAAINNNGGLAPFSNYGESIDIAAPGVSIISTVPEGEYDYLSGTSVAVPHVAGVAALIKSMDNSLSTAEIKDRILGNVTKSQHLSGKVSTSGRLNAGAALLNEPPESNDDGSEEFVDEGQLTIEISSMKAEPGQEIEIPININNIPEEGISGFDFIVNYDKTEMTYKGFEAGSIINVASAKIEVAEVSRGLKILYIDESEECNQPLIQSGEVVRLTFELNSSFSGVTQTSFSSGWSFAKVGEDNRVYGIENVVFKSGIIFTGDNYSLRGWDTYVEPERINTMNVREDGIGDVSGDGLFNSIDYVLMDRYIQEIIDTFPVEDDYWAGDVTADGLINSNDYVAMNRVLTEVIDDFPKSRMLPTPPTNLQWTLNSQSEIVLTWGQSYCEESSFFEGYKIYVDGHEVGTTTALTYAITDIEGYMPIVTVTGYSVSPYQIVVESKPSNAAVIDLETDIIKLTKDVEIEGDLVYDRGVIDLNGHTLIVKGNLTLTSDPSDSQAYCTLNIGGGTLVVWGDFKMSEYSRLVMRNQNDYVLVNGNFETISKIDHKNNSEIEKGGDGAPCLTNGRFEVLRNFYQLIGNDMIGDPRNFATAENHTTILSGPDKQTIWFDRAVVQSNYEHSFFENLVITKPLEIGYELILIEKDSTKAWRNLIERFSYEPEEPEEVPNIPIQRHGIGVVSVYAKIYALGGYKDGVFYNVINEYDPLKGEWTGRQMSMQSARRNMGVVEIDNQIYILGGQSSNGYEGTIENFSVVTQTGNIINANGNMTPRAEMAVVASGNKIYVIGGYNSEGCSDVLEVYDIIDNEWSQGESMSVARRGAAAVVFDGNIYVIGGKNNSGEYLSTVEKYNIDSGQWETISAQLKYPRAYLGAEVINGKIYALGGFNGKSHLSVVEVFDPEKPEKGWVDSHNILRPIYDGGKHKKIPEPRSSFGTAVVYNQIYLIGGEDENGLMERSLKYVVGEMPGLRMYAGSITKNTVGDRILSGDFYESITDLSIDSPGVPINLQRTYNSMDKDEETFIGKGWRFNYDSYLEIKQNYGRVTASYLNVRTGPSTNYNSIGLAPRDSILNLEIENGHAKTYNGNWYKVYLSNGEYYVHKNYINIIPSGVEIKTEAGRSLVFDYDPDTGEYISSYGNYSKLFKSNDKYILVKNDMTKYEYTKSSGDNLYRLSVIKDKYENTLNVSGSLQNGIYRINEISDGAGRYLRFDYNDLEKTITATDNEGRTFEYKLNNDGQLQEVINEYGKGTRYTYYTSEDFTDDDPGNNVNDENLEKLSVNIGRLKNVEIQVEKEVNGTIVEEYQVILTNYYDQYERIYKQDDAYKKVKYWLFLDVNMDENAEPGTGSEVIGSVKRQFIDQNNVATTIEYSSFLKHPIKEEHPDGGIIEYEYEIKYNGAWTNITNIGMDEAIKIIGNKDTRYFVKDKYGYTTMREIDVNGNLVKETERYDASAVATVDAPYTEYSYDFNLVLDNLDQSKNNLIKVEEKKANNITDSKTEYVYDGVKLVMKKERIDLDDGKEVYAVTEYTYNPDHIIKGLVQTVTNPDGVITEFEYYTNGYLKAVKDQDGNETKYVYDGIGRVVEKTTQMGFKTIYQYKDEDENESRVKKIIVSDGKGRNSITLTEEDGYGNIIREVTPKQYEEGEEYETRYEYNLRNELVKKIEKLTTGDIYITRYEYDNAGNLQKEIKPNGDTYVTEYDKMNRIKKLTYKKGPNEDDGVVLEEYFYTMPERETGSNLKNNVIEKRVYYEDEQDKYITTKVIRDYKANTETIEEEGIEEPLVKEYSKNNKLMKEIRGDKITWYAYDGLGRITAKRTPIEKKNGEIYYTRTKYEYTPAGILKGEFTGLEKVPIVENPSTYIGKIYEYDNMGRLKEVFVQDAKYVYQGGQATPTVTVTKLSNYNYDDDGNLSEETIEVGNEVRITKYKNNHLGLPDVKYEFVWADEVYEIPDDETGAFAIVTEYEYDADGNTIKETTGAKKLNLGNDFEIIEEYGTEVIKKHQYDDYGRVIKTIEKGSIIPEGSSSSQPVVQDIITETEYDWEGRPVKVIDGRGNVTEYTYTYEDTGLVEKMVQTLNGESVVSVVYYDWAGRVIAEVSPDNYVAGADISQMNRTVYVYEENQLKEKRYMGDLTEFTSSSHPQKQTSNINMVIRKYEYDNYGNKIKEWDGVGYQDGYYIEYEYNLADMVTKVIDPEAAEIGRYTTRYEYDGLGRLTVETNLKGNTIANGHPKGIFYSKTAYDYDYLNNVTRKWVGRGTTDSFDPRQVGELIEENSYDILGNLISHIDGNGNTTKYKYNSLGELKEVKYPIDSTMEIDGTSAYRVNYEYDAARNLRRESDNYDKEILYEYDGTGRLQSKTSQKIDGTESITVGTRYDSNGNVRFEIDGRGNKTEYKYDELNKLIEKKQVVIKGSETIEHIESYTYDKNGNLMTTTNSVTRGGNTAVSTEENVYDEINRLIEKKDAYDVSIEKIIYDESNRQIYSFDALSQRTDYEYDKNGRLIKTIYPELSLEERRTESNTYDFAGNVMIKKDGENNKTTYVYDEFDRLDYVVDAIGQNTNYEYDLNGNMVKQEMFDVNGDLVLSTTYQYNASNLMTKKIDHNGSEDDSTTFEEYKYNAKGELRKKFGRNRYQILLFLGTEVTYEYDIHGRLMKEMATNPRYSRVEISYEYDANGNQIKMTDSTGETIRIYDELNRTISKNVGNISGEALYEYDIIVSDGNDYLTAEVSEDNRGNAVTKVYDKAGRLKYVVDDELVSGSSISNVDPTKLTEYSYYDNGARESISHPQFTEGSNTYRYKQFYTYYDDGLLRILLTRKMMITSSGETAVSQLERFDYRYDKAGNQIAKIEIVNGVLKGRTDFEYDGLNRLKKVIEPNGRETVYTFDAAGNRKTETITESGTTINKTYYYNDKNLLTKIEILGAETIEYDYDENGNQIKVSKVENGVTEVIAEYKYDSFNRLIEAITDTDTVTYAYNGEGRRIRKSTGQETINYLYEYDKVVLEVDGNGNQTARNLYGINLLMRDVDGESYYYMYNGHADVTALVNAATGEVAATYYYDAFGNILESTGDVNNNITYAGYQYDEETGLYYLNARMYDPKIARFLQEDTYRGDPNDPLSLNLYAYCAYNPIVYYDPTGHWIDEIEERYAYEYWKLEDYERLVLLGREWHILNQLYISYGSEKYLELRNKRHEEANLIRDKYKNVVIVFQSQRKKGLNSDGTIADDLKFNDFSREQLLDLSSSFEEQLKNASNPDYLFKKLEKRGKTNSMFSLEKVVLDMIDTFRKGDKEQYSNEVLTKKVKKHKRTKEYIKSIKKIVIEELQKHGGDVTKINYEKDTEYHDKIQDNVTQPYFNTMRNKATGLTMAINDTWSNNVIIREYEFDGETFKGILQFNIYDNFGLDSPDIEKHGQRSGFREWFMLQHYDGYEGKYKPFITVIQFDVEFSGRINK</sequence>
<feature type="active site" description="Charge relay system" evidence="9">
    <location>
        <position position="109"/>
    </location>
</feature>
<dbReference type="InterPro" id="IPR036439">
    <property type="entry name" value="Dockerin_dom_sf"/>
</dbReference>
<dbReference type="Gene3D" id="1.10.1330.10">
    <property type="entry name" value="Dockerin domain"/>
    <property type="match status" value="1"/>
</dbReference>
<dbReference type="Pfam" id="PF25023">
    <property type="entry name" value="TEN_YD-shell"/>
    <property type="match status" value="1"/>
</dbReference>
<dbReference type="CDD" id="cd07473">
    <property type="entry name" value="Peptidases_S8_Subtilisin_like"/>
    <property type="match status" value="1"/>
</dbReference>
<dbReference type="GO" id="GO:0004553">
    <property type="term" value="F:hydrolase activity, hydrolyzing O-glycosyl compounds"/>
    <property type="evidence" value="ECO:0007669"/>
    <property type="project" value="InterPro"/>
</dbReference>
<dbReference type="Gene3D" id="2.60.40.680">
    <property type="match status" value="1"/>
</dbReference>
<evidence type="ECO:0000313" key="13">
    <source>
        <dbReference type="EMBL" id="AUG56353.1"/>
    </source>
</evidence>
<dbReference type="Pfam" id="PF11692">
    <property type="entry name" value="DUF3289"/>
    <property type="match status" value="1"/>
</dbReference>
<dbReference type="InterPro" id="IPR016134">
    <property type="entry name" value="Dockerin_dom"/>
</dbReference>
<dbReference type="PANTHER" id="PTHR32305:SF15">
    <property type="entry name" value="PROTEIN RHSA-RELATED"/>
    <property type="match status" value="1"/>
</dbReference>
<keyword evidence="8 9" id="KW-0720">Serine protease</keyword>
<dbReference type="InterPro" id="IPR045351">
    <property type="entry name" value="DUF6531"/>
</dbReference>
<dbReference type="InterPro" id="IPR015915">
    <property type="entry name" value="Kelch-typ_b-propeller"/>
</dbReference>
<dbReference type="InterPro" id="IPR002105">
    <property type="entry name" value="Dockerin_1_rpt"/>
</dbReference>
<dbReference type="Pfam" id="PF20148">
    <property type="entry name" value="DUF6531"/>
    <property type="match status" value="1"/>
</dbReference>
<dbReference type="PROSITE" id="PS00136">
    <property type="entry name" value="SUBTILASE_ASP"/>
    <property type="match status" value="1"/>
</dbReference>
<keyword evidence="4" id="KW-0964">Secreted</keyword>
<dbReference type="GO" id="GO:0030246">
    <property type="term" value="F:carbohydrate binding"/>
    <property type="evidence" value="ECO:0007669"/>
    <property type="project" value="InterPro"/>
</dbReference>
<dbReference type="SUPFAM" id="SSF63446">
    <property type="entry name" value="Type I dockerin domain"/>
    <property type="match status" value="1"/>
</dbReference>
<dbReference type="InterPro" id="IPR000209">
    <property type="entry name" value="Peptidase_S8/S53_dom"/>
</dbReference>
<dbReference type="EC" id="3.1.-.-" evidence="13"/>
<reference evidence="13 14" key="1">
    <citation type="submission" date="2017-12" db="EMBL/GenBank/DDBJ databases">
        <title>Complete genome sequence of Herbivorax saccincola GGR1, a novel Cellulosome-producing hydrolytic bacterium in a thermophilic biogas plant, established by Illumina and Nanopore MinION sequencing.</title>
        <authorList>
            <person name="Pechtl A."/>
            <person name="Ruckert C."/>
            <person name="Koeck D.E."/>
            <person name="Maus I."/>
            <person name="Winkler A."/>
            <person name="Kalinowski J."/>
            <person name="Puhler A."/>
            <person name="Schwarz W.W."/>
            <person name="Zverlov V.V."/>
            <person name="Schluter A."/>
            <person name="Liebl W."/>
        </authorList>
    </citation>
    <scope>NUCLEOTIDE SEQUENCE [LARGE SCALE GENOMIC DNA]</scope>
    <source>
        <strain evidence="14">SR1</strain>
    </source>
</reference>
<dbReference type="EMBL" id="CP025197">
    <property type="protein sequence ID" value="AUG56353.1"/>
    <property type="molecule type" value="Genomic_DNA"/>
</dbReference>
<evidence type="ECO:0000256" key="1">
    <source>
        <dbReference type="ARBA" id="ARBA00004613"/>
    </source>
</evidence>
<dbReference type="PROSITE" id="PS51766">
    <property type="entry name" value="DOCKERIN"/>
    <property type="match status" value="1"/>
</dbReference>
<dbReference type="NCBIfam" id="TIGR01643">
    <property type="entry name" value="YD_repeat_2x"/>
    <property type="match status" value="4"/>
</dbReference>
<evidence type="ECO:0000256" key="9">
    <source>
        <dbReference type="PROSITE-ProRule" id="PRU01240"/>
    </source>
</evidence>
<dbReference type="PROSITE" id="PS00137">
    <property type="entry name" value="SUBTILASE_HIS"/>
    <property type="match status" value="1"/>
</dbReference>
<dbReference type="PRINTS" id="PR00723">
    <property type="entry name" value="SUBTILISIN"/>
</dbReference>
<dbReference type="InterPro" id="IPR036852">
    <property type="entry name" value="Peptidase_S8/S53_dom_sf"/>
</dbReference>
<dbReference type="PROSITE" id="PS51892">
    <property type="entry name" value="SUBTILASE"/>
    <property type="match status" value="1"/>
</dbReference>
<dbReference type="GO" id="GO:0000272">
    <property type="term" value="P:polysaccharide catabolic process"/>
    <property type="evidence" value="ECO:0007669"/>
    <property type="project" value="InterPro"/>
</dbReference>
<keyword evidence="7 9" id="KW-0378">Hydrolase</keyword>
<dbReference type="InterPro" id="IPR006530">
    <property type="entry name" value="YD"/>
</dbReference>
<evidence type="ECO:0000256" key="10">
    <source>
        <dbReference type="RuleBase" id="RU003355"/>
    </source>
</evidence>
<evidence type="ECO:0000256" key="5">
    <source>
        <dbReference type="ARBA" id="ARBA00022670"/>
    </source>
</evidence>
<dbReference type="InterPro" id="IPR022398">
    <property type="entry name" value="Peptidase_S8_His-AS"/>
</dbReference>
<dbReference type="Pfam" id="PF00963">
    <property type="entry name" value="Cohesin"/>
    <property type="match status" value="1"/>
</dbReference>
<dbReference type="SMART" id="SM00612">
    <property type="entry name" value="Kelch"/>
    <property type="match status" value="5"/>
</dbReference>
<keyword evidence="5 9" id="KW-0645">Protease</keyword>
<name>A0A2K9EEN8_9FIRM</name>
<dbReference type="InterPro" id="IPR023827">
    <property type="entry name" value="Peptidase_S8_Asp-AS"/>
</dbReference>
<feature type="domain" description="Dockerin" evidence="11">
    <location>
        <begin position="503"/>
        <end position="573"/>
    </location>
</feature>
<dbReference type="KEGG" id="hsc:HVS_01960"/>
<dbReference type="GO" id="GO:0004252">
    <property type="term" value="F:serine-type endopeptidase activity"/>
    <property type="evidence" value="ECO:0007669"/>
    <property type="project" value="UniProtKB-UniRule"/>
</dbReference>
<keyword evidence="14" id="KW-1185">Reference proteome</keyword>
<dbReference type="SUPFAM" id="SSF52743">
    <property type="entry name" value="Subtilisin-like"/>
    <property type="match status" value="1"/>
</dbReference>
<dbReference type="InterPro" id="IPR050708">
    <property type="entry name" value="T6SS_VgrG/RHS"/>
</dbReference>
<dbReference type="Gene3D" id="2.30.30.40">
    <property type="entry name" value="SH3 Domains"/>
    <property type="match status" value="1"/>
</dbReference>
<keyword evidence="6" id="KW-0677">Repeat</keyword>
<dbReference type="InterPro" id="IPR003646">
    <property type="entry name" value="SH3-like_bac-type"/>
</dbReference>
<comment type="subcellular location">
    <subcellularLocation>
        <location evidence="1">Secreted</location>
    </subcellularLocation>
</comment>
<dbReference type="InterPro" id="IPR002102">
    <property type="entry name" value="Cohesin_dom"/>
</dbReference>
<dbReference type="SUPFAM" id="SSF49384">
    <property type="entry name" value="Carbohydrate-binding domain"/>
    <property type="match status" value="1"/>
</dbReference>
<proteinExistence type="inferred from homology"/>
<feature type="domain" description="SH3b" evidence="12">
    <location>
        <begin position="1252"/>
        <end position="1321"/>
    </location>
</feature>
<dbReference type="Pfam" id="PF24981">
    <property type="entry name" value="Beta-prop_ATRN-LZTR1"/>
    <property type="match status" value="1"/>
</dbReference>
<evidence type="ECO:0000259" key="11">
    <source>
        <dbReference type="PROSITE" id="PS51766"/>
    </source>
</evidence>
<dbReference type="InterPro" id="IPR006652">
    <property type="entry name" value="Kelch_1"/>
</dbReference>
<dbReference type="Pfam" id="PF00404">
    <property type="entry name" value="Dockerin_1"/>
    <property type="match status" value="1"/>
</dbReference>
<dbReference type="Proteomes" id="UP000233534">
    <property type="component" value="Chromosome"/>
</dbReference>
<dbReference type="InterPro" id="IPR056823">
    <property type="entry name" value="TEN-like_YD-shell"/>
</dbReference>
<dbReference type="Gene3D" id="3.40.50.200">
    <property type="entry name" value="Peptidase S8/S53 domain"/>
    <property type="match status" value="1"/>
</dbReference>
<dbReference type="Gene3D" id="2.180.10.10">
    <property type="entry name" value="RHS repeat-associated core"/>
    <property type="match status" value="5"/>
</dbReference>
<evidence type="ECO:0000256" key="7">
    <source>
        <dbReference type="ARBA" id="ARBA00022801"/>
    </source>
</evidence>
<protein>
    <submittedName>
        <fullName evidence="13">tRNA nuclease WapA</fullName>
        <ecNumber evidence="13">3.1.-.-</ecNumber>
    </submittedName>
</protein>
<dbReference type="PANTHER" id="PTHR32305">
    <property type="match status" value="1"/>
</dbReference>
<dbReference type="GO" id="GO:0005576">
    <property type="term" value="C:extracellular region"/>
    <property type="evidence" value="ECO:0007669"/>
    <property type="project" value="UniProtKB-SubCell"/>
</dbReference>
<evidence type="ECO:0000256" key="4">
    <source>
        <dbReference type="ARBA" id="ARBA00022525"/>
    </source>
</evidence>
<dbReference type="InterPro" id="IPR034204">
    <property type="entry name" value="PfSUB1-like_cat_dom"/>
</dbReference>
<dbReference type="InterPro" id="IPR023828">
    <property type="entry name" value="Peptidase_S8_Ser-AS"/>
</dbReference>
<dbReference type="InterPro" id="IPR022385">
    <property type="entry name" value="Rhs_assc_core"/>
</dbReference>
<evidence type="ECO:0000259" key="12">
    <source>
        <dbReference type="PROSITE" id="PS51781"/>
    </source>
</evidence>
<dbReference type="SUPFAM" id="SSF117281">
    <property type="entry name" value="Kelch motif"/>
    <property type="match status" value="1"/>
</dbReference>
<dbReference type="InterPro" id="IPR015500">
    <property type="entry name" value="Peptidase_S8_subtilisin-rel"/>
</dbReference>
<organism evidence="13 14">
    <name type="scientific">Acetivibrio saccincola</name>
    <dbReference type="NCBI Taxonomy" id="1677857"/>
    <lineage>
        <taxon>Bacteria</taxon>
        <taxon>Bacillati</taxon>
        <taxon>Bacillota</taxon>
        <taxon>Clostridia</taxon>
        <taxon>Eubacteriales</taxon>
        <taxon>Oscillospiraceae</taxon>
        <taxon>Acetivibrio</taxon>
    </lineage>
</organism>
<dbReference type="InterPro" id="IPR017483">
    <property type="entry name" value="CHP03034"/>
</dbReference>
<evidence type="ECO:0000313" key="14">
    <source>
        <dbReference type="Proteomes" id="UP000233534"/>
    </source>
</evidence>
<evidence type="ECO:0000256" key="2">
    <source>
        <dbReference type="ARBA" id="ARBA00011073"/>
    </source>
</evidence>
<accession>A0A2K9EEN8</accession>
<gene>
    <name evidence="13" type="primary">wapA2</name>
    <name evidence="13" type="ORF">HVS_01960</name>
</gene>